<proteinExistence type="predicted"/>
<protein>
    <submittedName>
        <fullName evidence="1">Uncharacterized protein</fullName>
    </submittedName>
</protein>
<evidence type="ECO:0000313" key="1">
    <source>
        <dbReference type="EMBL" id="RMZ97235.1"/>
    </source>
</evidence>
<sequence>MFLNNTYNKLKKSNQKIIFKFKRLKNSKYVKNHRNSRKKFFFPKLLHDMLCQTKKFNMIVLILKFDLKLQLTNFCVIC</sequence>
<comment type="caution">
    <text evidence="1">The sequence shown here is derived from an EMBL/GenBank/DDBJ whole genome shotgun (WGS) entry which is preliminary data.</text>
</comment>
<name>A0A3M7PDR1_BRAPC</name>
<evidence type="ECO:0000313" key="2">
    <source>
        <dbReference type="Proteomes" id="UP000276133"/>
    </source>
</evidence>
<gene>
    <name evidence="1" type="ORF">BpHYR1_038511</name>
</gene>
<organism evidence="1 2">
    <name type="scientific">Brachionus plicatilis</name>
    <name type="common">Marine rotifer</name>
    <name type="synonym">Brachionus muelleri</name>
    <dbReference type="NCBI Taxonomy" id="10195"/>
    <lineage>
        <taxon>Eukaryota</taxon>
        <taxon>Metazoa</taxon>
        <taxon>Spiralia</taxon>
        <taxon>Gnathifera</taxon>
        <taxon>Rotifera</taxon>
        <taxon>Eurotatoria</taxon>
        <taxon>Monogononta</taxon>
        <taxon>Pseudotrocha</taxon>
        <taxon>Ploima</taxon>
        <taxon>Brachionidae</taxon>
        <taxon>Brachionus</taxon>
    </lineage>
</organism>
<dbReference type="Proteomes" id="UP000276133">
    <property type="component" value="Unassembled WGS sequence"/>
</dbReference>
<reference evidence="1 2" key="1">
    <citation type="journal article" date="2018" name="Sci. Rep.">
        <title>Genomic signatures of local adaptation to the degree of environmental predictability in rotifers.</title>
        <authorList>
            <person name="Franch-Gras L."/>
            <person name="Hahn C."/>
            <person name="Garcia-Roger E.M."/>
            <person name="Carmona M.J."/>
            <person name="Serra M."/>
            <person name="Gomez A."/>
        </authorList>
    </citation>
    <scope>NUCLEOTIDE SEQUENCE [LARGE SCALE GENOMIC DNA]</scope>
    <source>
        <strain evidence="1">HYR1</strain>
    </source>
</reference>
<accession>A0A3M7PDR1</accession>
<dbReference type="EMBL" id="REGN01011537">
    <property type="protein sequence ID" value="RMZ97235.1"/>
    <property type="molecule type" value="Genomic_DNA"/>
</dbReference>
<dbReference type="AlphaFoldDB" id="A0A3M7PDR1"/>
<keyword evidence="2" id="KW-1185">Reference proteome</keyword>